<evidence type="ECO:0000313" key="3">
    <source>
        <dbReference type="Proteomes" id="UP000887540"/>
    </source>
</evidence>
<evidence type="ECO:0000256" key="1">
    <source>
        <dbReference type="ARBA" id="ARBA00022801"/>
    </source>
</evidence>
<dbReference type="PANTHER" id="PTHR12187">
    <property type="entry name" value="AGAP000124-PA"/>
    <property type="match status" value="1"/>
</dbReference>
<protein>
    <submittedName>
        <fullName evidence="4">Uncharacterized protein</fullName>
    </submittedName>
</protein>
<name>A0A914DWW5_9BILA</name>
<dbReference type="InterPro" id="IPR039034">
    <property type="entry name" value="INPP4"/>
</dbReference>
<reference evidence="4" key="1">
    <citation type="submission" date="2022-11" db="UniProtKB">
        <authorList>
            <consortium name="WormBaseParasite"/>
        </authorList>
    </citation>
    <scope>IDENTIFICATION</scope>
</reference>
<evidence type="ECO:0000313" key="4">
    <source>
        <dbReference type="WBParaSite" id="ACRNAN_scaffold4326.g23384.t1"/>
    </source>
</evidence>
<dbReference type="Proteomes" id="UP000887540">
    <property type="component" value="Unplaced"/>
</dbReference>
<keyword evidence="3" id="KW-1185">Reference proteome</keyword>
<keyword evidence="1" id="KW-0378">Hydrolase</keyword>
<keyword evidence="2" id="KW-0443">Lipid metabolism</keyword>
<dbReference type="WBParaSite" id="ACRNAN_scaffold4326.g23384.t1">
    <property type="protein sequence ID" value="ACRNAN_scaffold4326.g23384.t1"/>
    <property type="gene ID" value="ACRNAN_scaffold4326.g23384"/>
</dbReference>
<proteinExistence type="predicted"/>
<dbReference type="GO" id="GO:0005737">
    <property type="term" value="C:cytoplasm"/>
    <property type="evidence" value="ECO:0007669"/>
    <property type="project" value="TreeGrafter"/>
</dbReference>
<dbReference type="AlphaFoldDB" id="A0A914DWW5"/>
<accession>A0A914DWW5</accession>
<sequence length="784" mass="88121">MEDDNAVDILKWLFKESTEVDYRGDLKIVRENSTVDCAARLKGNLLGLKPIIDPTEPILIVCEKTQVEKVENDESTFVVKYGPHCLTLRTTSNKEVEAWMIKLATASYLFLSAELDQVAHDFYNQTNIDEGSPSSSKSNLSHYFLDAPFKKDFCFSLFQSYNVPNRKFYCDEEMYESKLSMSIPLELLKLYKQWSSELRNELRDKFWAVRNASIVEATHTAVRHLNSNIEIYNQSIEFLEGYSGPYFRPSVEKFRMAFGAVPLNLHVQFFQIDGKPTGYLLTSGATAAVPLRFTNGGLSRQKTTLHIAMDPIKLDHTNESRFYARRQILQTAKRRIGDLTRKIENDWHVSSFGVVDKIGLGILAEVTQLQETVCDLISSFPEIDQLVDSLYNHGLTSQSGSVIHDTLSNQLDRLDACKISLNSKMAAIDSVEDNQKGREPLEMSAKAALHSILDALLHLIDGLLLAQLYGLMLALQKPLDCQTYFHIQLRFDMVLSQAITIVSTALLAALERSSQEAITTWDSYSPLVTIFSFLSCHADEKGMLEDMSELWSSFYNRVKFKFVPTASSISRTCVPQISGHRNSISVILPLLPATINLLPPKLKEGAYFFVRTIFWNLGINHEATFAASLGDISVEEGINRAALAHMDSYATSYPHFNTTISEMMSDLRNVVNENPSRKNIAIFPRVMALTNALNGTSVIGCKSGKDRTSMAVTLEEGRIVKENCGISSHQVIEVVDTLRRNGCRRENCRKNVGKALYSFSPFQLHFLPKEFRPPAGAFAHNVAS</sequence>
<organism evidence="3 4">
    <name type="scientific">Acrobeloides nanus</name>
    <dbReference type="NCBI Taxonomy" id="290746"/>
    <lineage>
        <taxon>Eukaryota</taxon>
        <taxon>Metazoa</taxon>
        <taxon>Ecdysozoa</taxon>
        <taxon>Nematoda</taxon>
        <taxon>Chromadorea</taxon>
        <taxon>Rhabditida</taxon>
        <taxon>Tylenchina</taxon>
        <taxon>Cephalobomorpha</taxon>
        <taxon>Cephaloboidea</taxon>
        <taxon>Cephalobidae</taxon>
        <taxon>Acrobeloides</taxon>
    </lineage>
</organism>
<evidence type="ECO:0000256" key="2">
    <source>
        <dbReference type="ARBA" id="ARBA00023098"/>
    </source>
</evidence>
<dbReference type="GO" id="GO:0016316">
    <property type="term" value="F:phosphatidylinositol-3,4-bisphosphate 4-phosphatase activity"/>
    <property type="evidence" value="ECO:0007669"/>
    <property type="project" value="InterPro"/>
</dbReference>
<dbReference type="PANTHER" id="PTHR12187:SF11">
    <property type="entry name" value="PHOSPHATIDYLINOSITOL-3,4-BISPHOSPHATE 4-PHOSPHATASE"/>
    <property type="match status" value="1"/>
</dbReference>